<dbReference type="GO" id="GO:0003677">
    <property type="term" value="F:DNA binding"/>
    <property type="evidence" value="ECO:0007669"/>
    <property type="project" value="UniProtKB-KW"/>
</dbReference>
<dbReference type="SUPFAM" id="SSF101941">
    <property type="entry name" value="NAC domain"/>
    <property type="match status" value="1"/>
</dbReference>
<gene>
    <name evidence="6" type="ORF">A4U43_C09F3920</name>
</gene>
<keyword evidence="7" id="KW-1185">Reference proteome</keyword>
<evidence type="ECO:0000313" key="6">
    <source>
        <dbReference type="EMBL" id="ONK57771.1"/>
    </source>
</evidence>
<dbReference type="PANTHER" id="PTHR31744:SF212">
    <property type="entry name" value="PROTEIN SOMBRERO-LIKE ISOFORM X2"/>
    <property type="match status" value="1"/>
</dbReference>
<dbReference type="EMBL" id="CM007389">
    <property type="protein sequence ID" value="ONK57771.1"/>
    <property type="molecule type" value="Genomic_DNA"/>
</dbReference>
<keyword evidence="1" id="KW-0805">Transcription regulation</keyword>
<dbReference type="AlphaFoldDB" id="A0A5P1E560"/>
<evidence type="ECO:0000256" key="1">
    <source>
        <dbReference type="ARBA" id="ARBA00023015"/>
    </source>
</evidence>
<name>A0A5P1E560_ASPOF</name>
<evidence type="ECO:0000256" key="3">
    <source>
        <dbReference type="ARBA" id="ARBA00023163"/>
    </source>
</evidence>
<dbReference type="Pfam" id="PF02365">
    <property type="entry name" value="NAM"/>
    <property type="match status" value="1"/>
</dbReference>
<dbReference type="Gene3D" id="2.170.150.80">
    <property type="entry name" value="NAC domain"/>
    <property type="match status" value="1"/>
</dbReference>
<sequence length="264" mass="29508">MAASSSSSSTGVPPGFRFHPTDEELLLYYLKKKVSLEKFDLEVIREVDLNKIEPWELQGGWMGGVSCFQEEVLLQDRRERRELEPGQLVCRVFKKKCFFKTDGSEGSSSQGNDASHTTTAMTAYDQSRPLYLNHQHNFHHHLHPQTANLYKPEVALHYPSHHLPTNPYSQIQVQDLLPNPRAQPAAYDFSVLPGDAAGMVNVDGCDQMSQHVDDQGREAASGTDWGVLDSMEGRYGGAGQQMNQMSQPPRGGGEMELWGTTCRL</sequence>
<keyword evidence="3" id="KW-0804">Transcription</keyword>
<keyword evidence="4" id="KW-0539">Nucleus</keyword>
<dbReference type="InterPro" id="IPR003441">
    <property type="entry name" value="NAC-dom"/>
</dbReference>
<accession>A0A5P1E560</accession>
<dbReference type="Proteomes" id="UP000243459">
    <property type="component" value="Chromosome 9"/>
</dbReference>
<protein>
    <recommendedName>
        <fullName evidence="5">NAC domain-containing protein</fullName>
    </recommendedName>
</protein>
<dbReference type="GO" id="GO:0006355">
    <property type="term" value="P:regulation of DNA-templated transcription"/>
    <property type="evidence" value="ECO:0007669"/>
    <property type="project" value="InterPro"/>
</dbReference>
<dbReference type="Gramene" id="ONK57771">
    <property type="protein sequence ID" value="ONK57771"/>
    <property type="gene ID" value="A4U43_C09F3920"/>
</dbReference>
<dbReference type="OMA" id="MQAPGPH"/>
<organism evidence="6 7">
    <name type="scientific">Asparagus officinalis</name>
    <name type="common">Garden asparagus</name>
    <dbReference type="NCBI Taxonomy" id="4686"/>
    <lineage>
        <taxon>Eukaryota</taxon>
        <taxon>Viridiplantae</taxon>
        <taxon>Streptophyta</taxon>
        <taxon>Embryophyta</taxon>
        <taxon>Tracheophyta</taxon>
        <taxon>Spermatophyta</taxon>
        <taxon>Magnoliopsida</taxon>
        <taxon>Liliopsida</taxon>
        <taxon>Asparagales</taxon>
        <taxon>Asparagaceae</taxon>
        <taxon>Asparagoideae</taxon>
        <taxon>Asparagus</taxon>
    </lineage>
</organism>
<feature type="domain" description="NAC" evidence="5">
    <location>
        <begin position="12"/>
        <end position="162"/>
    </location>
</feature>
<evidence type="ECO:0000259" key="5">
    <source>
        <dbReference type="PROSITE" id="PS51005"/>
    </source>
</evidence>
<dbReference type="PANTHER" id="PTHR31744">
    <property type="entry name" value="PROTEIN CUP-SHAPED COTYLEDON 2-RELATED"/>
    <property type="match status" value="1"/>
</dbReference>
<dbReference type="PROSITE" id="PS51005">
    <property type="entry name" value="NAC"/>
    <property type="match status" value="1"/>
</dbReference>
<dbReference type="InterPro" id="IPR036093">
    <property type="entry name" value="NAC_dom_sf"/>
</dbReference>
<evidence type="ECO:0000256" key="4">
    <source>
        <dbReference type="ARBA" id="ARBA00023242"/>
    </source>
</evidence>
<evidence type="ECO:0000256" key="2">
    <source>
        <dbReference type="ARBA" id="ARBA00023125"/>
    </source>
</evidence>
<proteinExistence type="predicted"/>
<reference evidence="7" key="1">
    <citation type="journal article" date="2017" name="Nat. Commun.">
        <title>The asparagus genome sheds light on the origin and evolution of a young Y chromosome.</title>
        <authorList>
            <person name="Harkess A."/>
            <person name="Zhou J."/>
            <person name="Xu C."/>
            <person name="Bowers J.E."/>
            <person name="Van der Hulst R."/>
            <person name="Ayyampalayam S."/>
            <person name="Mercati F."/>
            <person name="Riccardi P."/>
            <person name="McKain M.R."/>
            <person name="Kakrana A."/>
            <person name="Tang H."/>
            <person name="Ray J."/>
            <person name="Groenendijk J."/>
            <person name="Arikit S."/>
            <person name="Mathioni S.M."/>
            <person name="Nakano M."/>
            <person name="Shan H."/>
            <person name="Telgmann-Rauber A."/>
            <person name="Kanno A."/>
            <person name="Yue Z."/>
            <person name="Chen H."/>
            <person name="Li W."/>
            <person name="Chen Y."/>
            <person name="Xu X."/>
            <person name="Zhang Y."/>
            <person name="Luo S."/>
            <person name="Chen H."/>
            <person name="Gao J."/>
            <person name="Mao Z."/>
            <person name="Pires J.C."/>
            <person name="Luo M."/>
            <person name="Kudrna D."/>
            <person name="Wing R.A."/>
            <person name="Meyers B.C."/>
            <person name="Yi K."/>
            <person name="Kong H."/>
            <person name="Lavrijsen P."/>
            <person name="Sunseri F."/>
            <person name="Falavigna A."/>
            <person name="Ye Y."/>
            <person name="Leebens-Mack J.H."/>
            <person name="Chen G."/>
        </authorList>
    </citation>
    <scope>NUCLEOTIDE SEQUENCE [LARGE SCALE GENOMIC DNA]</scope>
    <source>
        <strain evidence="7">cv. DH0086</strain>
    </source>
</reference>
<keyword evidence="2" id="KW-0238">DNA-binding</keyword>
<evidence type="ECO:0000313" key="7">
    <source>
        <dbReference type="Proteomes" id="UP000243459"/>
    </source>
</evidence>